<evidence type="ECO:0000313" key="2">
    <source>
        <dbReference type="EMBL" id="KAJ7761907.1"/>
    </source>
</evidence>
<keyword evidence="3" id="KW-1185">Reference proteome</keyword>
<feature type="compositionally biased region" description="Basic and acidic residues" evidence="1">
    <location>
        <begin position="118"/>
        <end position="132"/>
    </location>
</feature>
<dbReference type="EMBL" id="JARJLG010000044">
    <property type="protein sequence ID" value="KAJ7761907.1"/>
    <property type="molecule type" value="Genomic_DNA"/>
</dbReference>
<evidence type="ECO:0000313" key="3">
    <source>
        <dbReference type="Proteomes" id="UP001215280"/>
    </source>
</evidence>
<dbReference type="Proteomes" id="UP001215280">
    <property type="component" value="Unassembled WGS sequence"/>
</dbReference>
<sequence>MPIQTRSKTRLKARDRGYASRQHKSDLRIKRNNTAPAQNNRIRTARKIRKLVSSGGLYVTRNGAAGGSDQSISGSMYYEATWKAEGEDKGRAERNPSWKGWTVVLSRLFGLVVQVRPGENRSGDDKERERNRKAGRRVFGWGNERMWGDTAERRAHKNRPAST</sequence>
<reference evidence="2" key="1">
    <citation type="submission" date="2023-03" db="EMBL/GenBank/DDBJ databases">
        <title>Massive genome expansion in bonnet fungi (Mycena s.s.) driven by repeated elements and novel gene families across ecological guilds.</title>
        <authorList>
            <consortium name="Lawrence Berkeley National Laboratory"/>
            <person name="Harder C.B."/>
            <person name="Miyauchi S."/>
            <person name="Viragh M."/>
            <person name="Kuo A."/>
            <person name="Thoen E."/>
            <person name="Andreopoulos B."/>
            <person name="Lu D."/>
            <person name="Skrede I."/>
            <person name="Drula E."/>
            <person name="Henrissat B."/>
            <person name="Morin E."/>
            <person name="Kohler A."/>
            <person name="Barry K."/>
            <person name="LaButti K."/>
            <person name="Morin E."/>
            <person name="Salamov A."/>
            <person name="Lipzen A."/>
            <person name="Mereny Z."/>
            <person name="Hegedus B."/>
            <person name="Baldrian P."/>
            <person name="Stursova M."/>
            <person name="Weitz H."/>
            <person name="Taylor A."/>
            <person name="Grigoriev I.V."/>
            <person name="Nagy L.G."/>
            <person name="Martin F."/>
            <person name="Kauserud H."/>
        </authorList>
    </citation>
    <scope>NUCLEOTIDE SEQUENCE</scope>
    <source>
        <strain evidence="2">CBHHK188m</strain>
    </source>
</reference>
<comment type="caution">
    <text evidence="2">The sequence shown here is derived from an EMBL/GenBank/DDBJ whole genome shotgun (WGS) entry which is preliminary data.</text>
</comment>
<dbReference type="PROSITE" id="PS50096">
    <property type="entry name" value="IQ"/>
    <property type="match status" value="1"/>
</dbReference>
<name>A0AAD7JCC3_9AGAR</name>
<proteinExistence type="predicted"/>
<feature type="region of interest" description="Disordered" evidence="1">
    <location>
        <begin position="117"/>
        <end position="139"/>
    </location>
</feature>
<feature type="region of interest" description="Disordered" evidence="1">
    <location>
        <begin position="1"/>
        <end position="37"/>
    </location>
</feature>
<dbReference type="AlphaFoldDB" id="A0AAD7JCC3"/>
<accession>A0AAD7JCC3</accession>
<organism evidence="2 3">
    <name type="scientific">Mycena maculata</name>
    <dbReference type="NCBI Taxonomy" id="230809"/>
    <lineage>
        <taxon>Eukaryota</taxon>
        <taxon>Fungi</taxon>
        <taxon>Dikarya</taxon>
        <taxon>Basidiomycota</taxon>
        <taxon>Agaricomycotina</taxon>
        <taxon>Agaricomycetes</taxon>
        <taxon>Agaricomycetidae</taxon>
        <taxon>Agaricales</taxon>
        <taxon>Marasmiineae</taxon>
        <taxon>Mycenaceae</taxon>
        <taxon>Mycena</taxon>
    </lineage>
</organism>
<gene>
    <name evidence="2" type="ORF">DFH07DRAFT_771227</name>
</gene>
<feature type="compositionally biased region" description="Basic and acidic residues" evidence="1">
    <location>
        <begin position="12"/>
        <end position="29"/>
    </location>
</feature>
<evidence type="ECO:0000256" key="1">
    <source>
        <dbReference type="SAM" id="MobiDB-lite"/>
    </source>
</evidence>
<protein>
    <submittedName>
        <fullName evidence="2">Uncharacterized protein</fullName>
    </submittedName>
</protein>